<dbReference type="EMBL" id="VSRR010099921">
    <property type="protein sequence ID" value="MPC94800.1"/>
    <property type="molecule type" value="Genomic_DNA"/>
</dbReference>
<protein>
    <submittedName>
        <fullName evidence="2">Uncharacterized protein</fullName>
    </submittedName>
</protein>
<sequence length="77" mass="8395">MPCGYDRGHASTPGKCHVRGCVSISWPHLDYACLVYIFRGRSVLKGRRSLPPWTQPDGPYITPAATMTNGSHAPSLP</sequence>
<keyword evidence="3" id="KW-1185">Reference proteome</keyword>
<dbReference type="AlphaFoldDB" id="A0A5B7JDH6"/>
<reference evidence="2 3" key="1">
    <citation type="submission" date="2019-05" db="EMBL/GenBank/DDBJ databases">
        <title>Another draft genome of Portunus trituberculatus and its Hox gene families provides insights of decapod evolution.</title>
        <authorList>
            <person name="Jeong J.-H."/>
            <person name="Song I."/>
            <person name="Kim S."/>
            <person name="Choi T."/>
            <person name="Kim D."/>
            <person name="Ryu S."/>
            <person name="Kim W."/>
        </authorList>
    </citation>
    <scope>NUCLEOTIDE SEQUENCE [LARGE SCALE GENOMIC DNA]</scope>
    <source>
        <tissue evidence="2">Muscle</tissue>
    </source>
</reference>
<feature type="compositionally biased region" description="Polar residues" evidence="1">
    <location>
        <begin position="65"/>
        <end position="77"/>
    </location>
</feature>
<name>A0A5B7JDH6_PORTR</name>
<accession>A0A5B7JDH6</accession>
<feature type="region of interest" description="Disordered" evidence="1">
    <location>
        <begin position="55"/>
        <end position="77"/>
    </location>
</feature>
<evidence type="ECO:0000313" key="3">
    <source>
        <dbReference type="Proteomes" id="UP000324222"/>
    </source>
</evidence>
<comment type="caution">
    <text evidence="2">The sequence shown here is derived from an EMBL/GenBank/DDBJ whole genome shotgun (WGS) entry which is preliminary data.</text>
</comment>
<proteinExistence type="predicted"/>
<organism evidence="2 3">
    <name type="scientific">Portunus trituberculatus</name>
    <name type="common">Swimming crab</name>
    <name type="synonym">Neptunus trituberculatus</name>
    <dbReference type="NCBI Taxonomy" id="210409"/>
    <lineage>
        <taxon>Eukaryota</taxon>
        <taxon>Metazoa</taxon>
        <taxon>Ecdysozoa</taxon>
        <taxon>Arthropoda</taxon>
        <taxon>Crustacea</taxon>
        <taxon>Multicrustacea</taxon>
        <taxon>Malacostraca</taxon>
        <taxon>Eumalacostraca</taxon>
        <taxon>Eucarida</taxon>
        <taxon>Decapoda</taxon>
        <taxon>Pleocyemata</taxon>
        <taxon>Brachyura</taxon>
        <taxon>Eubrachyura</taxon>
        <taxon>Portunoidea</taxon>
        <taxon>Portunidae</taxon>
        <taxon>Portuninae</taxon>
        <taxon>Portunus</taxon>
    </lineage>
</organism>
<evidence type="ECO:0000256" key="1">
    <source>
        <dbReference type="SAM" id="MobiDB-lite"/>
    </source>
</evidence>
<gene>
    <name evidence="2" type="ORF">E2C01_089986</name>
</gene>
<evidence type="ECO:0000313" key="2">
    <source>
        <dbReference type="EMBL" id="MPC94800.1"/>
    </source>
</evidence>
<dbReference type="Proteomes" id="UP000324222">
    <property type="component" value="Unassembled WGS sequence"/>
</dbReference>